<organism evidence="7 8">
    <name type="scientific">Undibacterium hunanense</name>
    <dbReference type="NCBI Taxonomy" id="2762292"/>
    <lineage>
        <taxon>Bacteria</taxon>
        <taxon>Pseudomonadati</taxon>
        <taxon>Pseudomonadota</taxon>
        <taxon>Betaproteobacteria</taxon>
        <taxon>Burkholderiales</taxon>
        <taxon>Oxalobacteraceae</taxon>
        <taxon>Undibacterium</taxon>
    </lineage>
</organism>
<comment type="similarity">
    <text evidence="1">Belongs to the ABC transporter superfamily.</text>
</comment>
<sequence>MELRIQHLSKKYANGVQALNDINLTIPAGMFGLLGPNGAGKSTLMRTLATLQDANSGTATLDKIDIRENKDQIRRVLGYLPQDFGLYPKVSAYDLLDHFALLKGLDNRKQRKEVVEALLHQTNLYKDRNKHLGGYSGGMRQRFGIAQALLGDPRLIIVDEPTAGLDPEERVRFHNLLSDIGSEKIVILSTHIVEDVSDLCNHMAVINQGSVVLTGQPLPLIEQIQGKIWKRFIEKPELANYRQQHQVISSRLTSGRTLIHVYADSQPDSGYAPVSANLEDVYFAAMAGLFSAQSTAKTPSADLTAVPAA</sequence>
<accession>A0ABR6ZK83</accession>
<dbReference type="InterPro" id="IPR003593">
    <property type="entry name" value="AAA+_ATPase"/>
</dbReference>
<evidence type="ECO:0000313" key="7">
    <source>
        <dbReference type="EMBL" id="MBC3916326.1"/>
    </source>
</evidence>
<name>A0ABR6ZK83_9BURK</name>
<proteinExistence type="inferred from homology"/>
<evidence type="ECO:0000256" key="4">
    <source>
        <dbReference type="ARBA" id="ARBA00022741"/>
    </source>
</evidence>
<dbReference type="SMART" id="SM00382">
    <property type="entry name" value="AAA"/>
    <property type="match status" value="1"/>
</dbReference>
<keyword evidence="4" id="KW-0547">Nucleotide-binding</keyword>
<dbReference type="SUPFAM" id="SSF52540">
    <property type="entry name" value="P-loop containing nucleoside triphosphate hydrolases"/>
    <property type="match status" value="1"/>
</dbReference>
<dbReference type="PROSITE" id="PS00211">
    <property type="entry name" value="ABC_TRANSPORTER_1"/>
    <property type="match status" value="1"/>
</dbReference>
<keyword evidence="3" id="KW-0472">Membrane</keyword>
<evidence type="ECO:0000256" key="5">
    <source>
        <dbReference type="ARBA" id="ARBA00022840"/>
    </source>
</evidence>
<dbReference type="GO" id="GO:0005524">
    <property type="term" value="F:ATP binding"/>
    <property type="evidence" value="ECO:0007669"/>
    <property type="project" value="UniProtKB-KW"/>
</dbReference>
<dbReference type="PANTHER" id="PTHR43335">
    <property type="entry name" value="ABC TRANSPORTER, ATP-BINDING PROTEIN"/>
    <property type="match status" value="1"/>
</dbReference>
<dbReference type="Pfam" id="PF00005">
    <property type="entry name" value="ABC_tran"/>
    <property type="match status" value="1"/>
</dbReference>
<dbReference type="Proteomes" id="UP000650424">
    <property type="component" value="Unassembled WGS sequence"/>
</dbReference>
<evidence type="ECO:0000259" key="6">
    <source>
        <dbReference type="PROSITE" id="PS50893"/>
    </source>
</evidence>
<keyword evidence="3" id="KW-1003">Cell membrane</keyword>
<dbReference type="PROSITE" id="PS50893">
    <property type="entry name" value="ABC_TRANSPORTER_2"/>
    <property type="match status" value="1"/>
</dbReference>
<dbReference type="InterPro" id="IPR003439">
    <property type="entry name" value="ABC_transporter-like_ATP-bd"/>
</dbReference>
<keyword evidence="2" id="KW-0813">Transport</keyword>
<feature type="domain" description="ABC transporter" evidence="6">
    <location>
        <begin position="3"/>
        <end position="233"/>
    </location>
</feature>
<dbReference type="InterPro" id="IPR017871">
    <property type="entry name" value="ABC_transporter-like_CS"/>
</dbReference>
<dbReference type="CDD" id="cd03264">
    <property type="entry name" value="ABC_drug_resistance_like"/>
    <property type="match status" value="1"/>
</dbReference>
<evidence type="ECO:0000256" key="3">
    <source>
        <dbReference type="ARBA" id="ARBA00022475"/>
    </source>
</evidence>
<gene>
    <name evidence="7" type="ORF">H8L32_02395</name>
</gene>
<dbReference type="InterPro" id="IPR027417">
    <property type="entry name" value="P-loop_NTPase"/>
</dbReference>
<dbReference type="RefSeq" id="WP_186945551.1">
    <property type="nucleotide sequence ID" value="NZ_JACOGF010000001.1"/>
</dbReference>
<evidence type="ECO:0000256" key="2">
    <source>
        <dbReference type="ARBA" id="ARBA00022448"/>
    </source>
</evidence>
<keyword evidence="5 7" id="KW-0067">ATP-binding</keyword>
<dbReference type="Gene3D" id="3.40.50.300">
    <property type="entry name" value="P-loop containing nucleotide triphosphate hydrolases"/>
    <property type="match status" value="1"/>
</dbReference>
<dbReference type="EMBL" id="JACOGF010000001">
    <property type="protein sequence ID" value="MBC3916326.1"/>
    <property type="molecule type" value="Genomic_DNA"/>
</dbReference>
<evidence type="ECO:0000256" key="1">
    <source>
        <dbReference type="ARBA" id="ARBA00005417"/>
    </source>
</evidence>
<protein>
    <submittedName>
        <fullName evidence="7">ABC transporter ATP-binding protein</fullName>
    </submittedName>
</protein>
<dbReference type="PANTHER" id="PTHR43335:SF2">
    <property type="entry name" value="ABC TRANSPORTER, ATP-BINDING PROTEIN"/>
    <property type="match status" value="1"/>
</dbReference>
<evidence type="ECO:0000313" key="8">
    <source>
        <dbReference type="Proteomes" id="UP000650424"/>
    </source>
</evidence>
<reference evidence="7 8" key="1">
    <citation type="submission" date="2020-08" db="EMBL/GenBank/DDBJ databases">
        <title>Novel species isolated from subtropical streams in China.</title>
        <authorList>
            <person name="Lu H."/>
        </authorList>
    </citation>
    <scope>NUCLEOTIDE SEQUENCE [LARGE SCALE GENOMIC DNA]</scope>
    <source>
        <strain evidence="7 8">CY18W</strain>
    </source>
</reference>
<comment type="caution">
    <text evidence="7">The sequence shown here is derived from an EMBL/GenBank/DDBJ whole genome shotgun (WGS) entry which is preliminary data.</text>
</comment>
<keyword evidence="8" id="KW-1185">Reference proteome</keyword>